<reference evidence="2" key="1">
    <citation type="journal article" date="2010" name="Nat. Biotechnol.">
        <title>Draft genome sequence of the oilseed species Ricinus communis.</title>
        <authorList>
            <person name="Chan A.P."/>
            <person name="Crabtree J."/>
            <person name="Zhao Q."/>
            <person name="Lorenzi H."/>
            <person name="Orvis J."/>
            <person name="Puiu D."/>
            <person name="Melake-Berhan A."/>
            <person name="Jones K.M."/>
            <person name="Redman J."/>
            <person name="Chen G."/>
            <person name="Cahoon E.B."/>
            <person name="Gedil M."/>
            <person name="Stanke M."/>
            <person name="Haas B.J."/>
            <person name="Wortman J.R."/>
            <person name="Fraser-Liggett C.M."/>
            <person name="Ravel J."/>
            <person name="Rabinowicz P.D."/>
        </authorList>
    </citation>
    <scope>NUCLEOTIDE SEQUENCE [LARGE SCALE GENOMIC DNA]</scope>
    <source>
        <strain evidence="2">cv. Hale</strain>
    </source>
</reference>
<dbReference type="Proteomes" id="UP000008311">
    <property type="component" value="Unassembled WGS sequence"/>
</dbReference>
<evidence type="ECO:0000313" key="1">
    <source>
        <dbReference type="EMBL" id="EEF25902.1"/>
    </source>
</evidence>
<dbReference type="AlphaFoldDB" id="B9TE11"/>
<proteinExistence type="predicted"/>
<evidence type="ECO:0000313" key="2">
    <source>
        <dbReference type="Proteomes" id="UP000008311"/>
    </source>
</evidence>
<dbReference type="InParanoid" id="B9TE11"/>
<accession>B9TE11</accession>
<gene>
    <name evidence="1" type="ORF">RCOM_1925610</name>
</gene>
<sequence>MLQQHDGLAVYDAAPLHVFQRRAQRHFQHLHVLAFVFKAAAFAHAHRGVVLAHVEVQLFRHGAGAHERFKNFADVVDAVAGLFLRLGANALFR</sequence>
<keyword evidence="2" id="KW-1185">Reference proteome</keyword>
<protein>
    <submittedName>
        <fullName evidence="1">Uncharacterized protein</fullName>
    </submittedName>
</protein>
<dbReference type="EMBL" id="EQ978632">
    <property type="protein sequence ID" value="EEF25902.1"/>
    <property type="molecule type" value="Genomic_DNA"/>
</dbReference>
<name>B9TE11_RICCO</name>
<feature type="non-terminal residue" evidence="1">
    <location>
        <position position="93"/>
    </location>
</feature>
<organism evidence="1 2">
    <name type="scientific">Ricinus communis</name>
    <name type="common">Castor bean</name>
    <dbReference type="NCBI Taxonomy" id="3988"/>
    <lineage>
        <taxon>Eukaryota</taxon>
        <taxon>Viridiplantae</taxon>
        <taxon>Streptophyta</taxon>
        <taxon>Embryophyta</taxon>
        <taxon>Tracheophyta</taxon>
        <taxon>Spermatophyta</taxon>
        <taxon>Magnoliopsida</taxon>
        <taxon>eudicotyledons</taxon>
        <taxon>Gunneridae</taxon>
        <taxon>Pentapetalae</taxon>
        <taxon>rosids</taxon>
        <taxon>fabids</taxon>
        <taxon>Malpighiales</taxon>
        <taxon>Euphorbiaceae</taxon>
        <taxon>Acalyphoideae</taxon>
        <taxon>Acalypheae</taxon>
        <taxon>Ricinus</taxon>
    </lineage>
</organism>